<protein>
    <submittedName>
        <fullName evidence="1">Uncharacterized protein</fullName>
    </submittedName>
</protein>
<sequence length="121" mass="13588">MVVDPGLLILVSEFGIYVGTLVIDQLDKHIVKKGKNLNDDVKAAVKELQETHKDIPESRFKITGRYGLESRISTSPITESKSVTSRRAVAFPNQQSIRRRSDAEDIKNIPLLKRDTVRVTS</sequence>
<name>A0ABQ0M892_MYCCL</name>
<reference evidence="1" key="1">
    <citation type="submission" date="2014-09" db="EMBL/GenBank/DDBJ databases">
        <title>Genome sequence of the luminous mushroom Mycena chlorophos for searching fungal bioluminescence genes.</title>
        <authorList>
            <person name="Tanaka Y."/>
            <person name="Kasuga D."/>
            <person name="Oba Y."/>
            <person name="Hase S."/>
            <person name="Sato K."/>
            <person name="Oba Y."/>
            <person name="Sakakibara Y."/>
        </authorList>
    </citation>
    <scope>NUCLEOTIDE SEQUENCE</scope>
</reference>
<dbReference type="Proteomes" id="UP000815677">
    <property type="component" value="Unassembled WGS sequence"/>
</dbReference>
<proteinExistence type="predicted"/>
<gene>
    <name evidence="1" type="ORF">MCHLO_15606</name>
</gene>
<dbReference type="EMBL" id="DF849833">
    <property type="protein sequence ID" value="GAT59289.1"/>
    <property type="molecule type" value="Genomic_DNA"/>
</dbReference>
<evidence type="ECO:0000313" key="1">
    <source>
        <dbReference type="EMBL" id="GAT59289.1"/>
    </source>
</evidence>
<keyword evidence="2" id="KW-1185">Reference proteome</keyword>
<organism evidence="1 2">
    <name type="scientific">Mycena chlorophos</name>
    <name type="common">Agaric fungus</name>
    <name type="synonym">Agaricus chlorophos</name>
    <dbReference type="NCBI Taxonomy" id="658473"/>
    <lineage>
        <taxon>Eukaryota</taxon>
        <taxon>Fungi</taxon>
        <taxon>Dikarya</taxon>
        <taxon>Basidiomycota</taxon>
        <taxon>Agaricomycotina</taxon>
        <taxon>Agaricomycetes</taxon>
        <taxon>Agaricomycetidae</taxon>
        <taxon>Agaricales</taxon>
        <taxon>Marasmiineae</taxon>
        <taxon>Mycenaceae</taxon>
        <taxon>Mycena</taxon>
    </lineage>
</organism>
<accession>A0ABQ0M892</accession>
<evidence type="ECO:0000313" key="2">
    <source>
        <dbReference type="Proteomes" id="UP000815677"/>
    </source>
</evidence>